<dbReference type="PANTHER" id="PTHR42718">
    <property type="entry name" value="MAJOR FACILITATOR SUPERFAMILY MULTIDRUG TRANSPORTER MFSC"/>
    <property type="match status" value="1"/>
</dbReference>
<dbReference type="EMBL" id="WSTA01000020">
    <property type="protein sequence ID" value="MWB98170.1"/>
    <property type="molecule type" value="Genomic_DNA"/>
</dbReference>
<keyword evidence="2" id="KW-0813">Transport</keyword>
<feature type="domain" description="Major facilitator superfamily (MFS) profile" evidence="7">
    <location>
        <begin position="21"/>
        <end position="466"/>
    </location>
</feature>
<keyword evidence="5 6" id="KW-0472">Membrane</keyword>
<feature type="transmembrane region" description="Helical" evidence="6">
    <location>
        <begin position="346"/>
        <end position="365"/>
    </location>
</feature>
<reference evidence="8 9" key="1">
    <citation type="submission" date="2019-12" db="EMBL/GenBank/DDBJ databases">
        <authorList>
            <person name="Kim Y.S."/>
        </authorList>
    </citation>
    <scope>NUCLEOTIDE SEQUENCE [LARGE SCALE GENOMIC DNA]</scope>
    <source>
        <strain evidence="8 9">MMS17-SY077</strain>
    </source>
</reference>
<comment type="caution">
    <text evidence="8">The sequence shown here is derived from an EMBL/GenBank/DDBJ whole genome shotgun (WGS) entry which is preliminary data.</text>
</comment>
<keyword evidence="3 6" id="KW-0812">Transmembrane</keyword>
<name>A0A6I4NV45_9MICO</name>
<gene>
    <name evidence="8" type="ORF">GB864_06360</name>
</gene>
<feature type="transmembrane region" description="Helical" evidence="6">
    <location>
        <begin position="205"/>
        <end position="225"/>
    </location>
</feature>
<evidence type="ECO:0000313" key="9">
    <source>
        <dbReference type="Proteomes" id="UP000438182"/>
    </source>
</evidence>
<dbReference type="Proteomes" id="UP000438182">
    <property type="component" value="Unassembled WGS sequence"/>
</dbReference>
<evidence type="ECO:0000313" key="8">
    <source>
        <dbReference type="EMBL" id="MWB98170.1"/>
    </source>
</evidence>
<feature type="transmembrane region" description="Helical" evidence="6">
    <location>
        <begin position="319"/>
        <end position="339"/>
    </location>
</feature>
<dbReference type="AlphaFoldDB" id="A0A6I4NV45"/>
<dbReference type="InterPro" id="IPR020846">
    <property type="entry name" value="MFS_dom"/>
</dbReference>
<evidence type="ECO:0000256" key="3">
    <source>
        <dbReference type="ARBA" id="ARBA00022692"/>
    </source>
</evidence>
<feature type="transmembrane region" description="Helical" evidence="6">
    <location>
        <begin position="445"/>
        <end position="465"/>
    </location>
</feature>
<feature type="transmembrane region" description="Helical" evidence="6">
    <location>
        <begin position="145"/>
        <end position="165"/>
    </location>
</feature>
<dbReference type="PANTHER" id="PTHR42718:SF9">
    <property type="entry name" value="MAJOR FACILITATOR SUPERFAMILY MULTIDRUG TRANSPORTER MFSC"/>
    <property type="match status" value="1"/>
</dbReference>
<evidence type="ECO:0000256" key="2">
    <source>
        <dbReference type="ARBA" id="ARBA00022448"/>
    </source>
</evidence>
<feature type="transmembrane region" description="Helical" evidence="6">
    <location>
        <begin position="371"/>
        <end position="394"/>
    </location>
</feature>
<evidence type="ECO:0000256" key="6">
    <source>
        <dbReference type="SAM" id="Phobius"/>
    </source>
</evidence>
<organism evidence="8 9">
    <name type="scientific">Agromyces seonyuensis</name>
    <dbReference type="NCBI Taxonomy" id="2662446"/>
    <lineage>
        <taxon>Bacteria</taxon>
        <taxon>Bacillati</taxon>
        <taxon>Actinomycetota</taxon>
        <taxon>Actinomycetes</taxon>
        <taxon>Micrococcales</taxon>
        <taxon>Microbacteriaceae</taxon>
        <taxon>Agromyces</taxon>
    </lineage>
</organism>
<dbReference type="GO" id="GO:0005886">
    <property type="term" value="C:plasma membrane"/>
    <property type="evidence" value="ECO:0007669"/>
    <property type="project" value="UniProtKB-SubCell"/>
</dbReference>
<dbReference type="InterPro" id="IPR036259">
    <property type="entry name" value="MFS_trans_sf"/>
</dbReference>
<keyword evidence="9" id="KW-1185">Reference proteome</keyword>
<dbReference type="GO" id="GO:0022857">
    <property type="term" value="F:transmembrane transporter activity"/>
    <property type="evidence" value="ECO:0007669"/>
    <property type="project" value="InterPro"/>
</dbReference>
<evidence type="ECO:0000259" key="7">
    <source>
        <dbReference type="PROSITE" id="PS50850"/>
    </source>
</evidence>
<feature type="transmembrane region" description="Helical" evidence="6">
    <location>
        <begin position="87"/>
        <end position="106"/>
    </location>
</feature>
<proteinExistence type="predicted"/>
<evidence type="ECO:0000256" key="5">
    <source>
        <dbReference type="ARBA" id="ARBA00023136"/>
    </source>
</evidence>
<sequence>MSASTPAPAAAAPPIAKAGAIVGFLIFCELASGFVQGYYTPLLPRIADHLAVSDADITWFMTVQTLAAAVSVPLLSKLGDIFGHRRMLRIAVVAVLIGTLLVALAPNLALVLVGRALIGPLAVWLPLEIALVHNRISGETARRSIGLLVSTLTFGAVLGTVAAGIVGEFPIPLAVVLLVPALFVVVSAFAVYFKVPESTTRTGAKIDVLGFVLLGVAMIALLWGLRMAAEVGFADPGAFLPLAAAVVVFAVFVWWELRVDAPAIDIRLVTSRSLGPVYIAGFSFGLVMFGATAPLTTFLGSDPAEVGYGFAVSSGGLSAITAAVTLLATLGAAFFAPIAKRIGIRTVLLIGAGAAGLGSLVQVCFHDELWQIWVGAVICGIGYGLLLGALPALVAELAPSNSTGIAAGVYNSLRTLGGAVAGAVFALLLTATADAAGIPAVGGYVLVWATCTLAFVVAFIAICCIRIPARVETGEPAPTAVAA</sequence>
<feature type="transmembrane region" description="Helical" evidence="6">
    <location>
        <begin position="277"/>
        <end position="299"/>
    </location>
</feature>
<feature type="transmembrane region" description="Helical" evidence="6">
    <location>
        <begin position="57"/>
        <end position="75"/>
    </location>
</feature>
<comment type="subcellular location">
    <subcellularLocation>
        <location evidence="1">Cell membrane</location>
        <topology evidence="1">Multi-pass membrane protein</topology>
    </subcellularLocation>
</comment>
<dbReference type="Gene3D" id="1.20.1250.20">
    <property type="entry name" value="MFS general substrate transporter like domains"/>
    <property type="match status" value="2"/>
</dbReference>
<feature type="transmembrane region" description="Helical" evidence="6">
    <location>
        <begin position="415"/>
        <end position="433"/>
    </location>
</feature>
<dbReference type="PROSITE" id="PS50850">
    <property type="entry name" value="MFS"/>
    <property type="match status" value="1"/>
</dbReference>
<evidence type="ECO:0000256" key="1">
    <source>
        <dbReference type="ARBA" id="ARBA00004651"/>
    </source>
</evidence>
<dbReference type="RefSeq" id="WP_160423510.1">
    <property type="nucleotide sequence ID" value="NZ_WSTA01000020.1"/>
</dbReference>
<keyword evidence="4 6" id="KW-1133">Transmembrane helix</keyword>
<dbReference type="Pfam" id="PF07690">
    <property type="entry name" value="MFS_1"/>
    <property type="match status" value="1"/>
</dbReference>
<feature type="transmembrane region" description="Helical" evidence="6">
    <location>
        <begin position="171"/>
        <end position="193"/>
    </location>
</feature>
<evidence type="ECO:0000256" key="4">
    <source>
        <dbReference type="ARBA" id="ARBA00022989"/>
    </source>
</evidence>
<feature type="transmembrane region" description="Helical" evidence="6">
    <location>
        <begin position="112"/>
        <end position="133"/>
    </location>
</feature>
<dbReference type="InterPro" id="IPR011701">
    <property type="entry name" value="MFS"/>
</dbReference>
<protein>
    <submittedName>
        <fullName evidence="8">MFS transporter</fullName>
    </submittedName>
</protein>
<feature type="transmembrane region" description="Helical" evidence="6">
    <location>
        <begin position="237"/>
        <end position="257"/>
    </location>
</feature>
<dbReference type="SUPFAM" id="SSF103473">
    <property type="entry name" value="MFS general substrate transporter"/>
    <property type="match status" value="1"/>
</dbReference>
<accession>A0A6I4NV45</accession>